<evidence type="ECO:0000313" key="2">
    <source>
        <dbReference type="Proteomes" id="UP000265515"/>
    </source>
</evidence>
<organism evidence="1 2">
    <name type="scientific">Chara braunii</name>
    <name type="common">Braun's stonewort</name>
    <dbReference type="NCBI Taxonomy" id="69332"/>
    <lineage>
        <taxon>Eukaryota</taxon>
        <taxon>Viridiplantae</taxon>
        <taxon>Streptophyta</taxon>
        <taxon>Charophyceae</taxon>
        <taxon>Charales</taxon>
        <taxon>Characeae</taxon>
        <taxon>Chara</taxon>
    </lineage>
</organism>
<dbReference type="STRING" id="69332.A0A388L9A1"/>
<dbReference type="EMBL" id="BFEA01000305">
    <property type="protein sequence ID" value="GBG78864.1"/>
    <property type="molecule type" value="Genomic_DNA"/>
</dbReference>
<dbReference type="SUPFAM" id="SSF57938">
    <property type="entry name" value="DnaJ/Hsp40 cysteine-rich domain"/>
    <property type="match status" value="1"/>
</dbReference>
<dbReference type="OrthoDB" id="1861518at2759"/>
<proteinExistence type="predicted"/>
<dbReference type="AlphaFoldDB" id="A0A388L9A1"/>
<reference evidence="1 2" key="1">
    <citation type="journal article" date="2018" name="Cell">
        <title>The Chara Genome: Secondary Complexity and Implications for Plant Terrestrialization.</title>
        <authorList>
            <person name="Nishiyama T."/>
            <person name="Sakayama H."/>
            <person name="Vries J.D."/>
            <person name="Buschmann H."/>
            <person name="Saint-Marcoux D."/>
            <person name="Ullrich K.K."/>
            <person name="Haas F.B."/>
            <person name="Vanderstraeten L."/>
            <person name="Becker D."/>
            <person name="Lang D."/>
            <person name="Vosolsobe S."/>
            <person name="Rombauts S."/>
            <person name="Wilhelmsson P.K.I."/>
            <person name="Janitza P."/>
            <person name="Kern R."/>
            <person name="Heyl A."/>
            <person name="Rumpler F."/>
            <person name="Villalobos L.I.A.C."/>
            <person name="Clay J.M."/>
            <person name="Skokan R."/>
            <person name="Toyoda A."/>
            <person name="Suzuki Y."/>
            <person name="Kagoshima H."/>
            <person name="Schijlen E."/>
            <person name="Tajeshwar N."/>
            <person name="Catarino B."/>
            <person name="Hetherington A.J."/>
            <person name="Saltykova A."/>
            <person name="Bonnot C."/>
            <person name="Breuninger H."/>
            <person name="Symeonidi A."/>
            <person name="Radhakrishnan G.V."/>
            <person name="Van Nieuwerburgh F."/>
            <person name="Deforce D."/>
            <person name="Chang C."/>
            <person name="Karol K.G."/>
            <person name="Hedrich R."/>
            <person name="Ulvskov P."/>
            <person name="Glockner G."/>
            <person name="Delwiche C.F."/>
            <person name="Petrasek J."/>
            <person name="Van de Peer Y."/>
            <person name="Friml J."/>
            <person name="Beilby M."/>
            <person name="Dolan L."/>
            <person name="Kohara Y."/>
            <person name="Sugano S."/>
            <person name="Fujiyama A."/>
            <person name="Delaux P.-M."/>
            <person name="Quint M."/>
            <person name="TheiBen G."/>
            <person name="Hagemann M."/>
            <person name="Harholt J."/>
            <person name="Dunand C."/>
            <person name="Zachgo S."/>
            <person name="Langdale J."/>
            <person name="Maumus F."/>
            <person name="Straeten D.V.D."/>
            <person name="Gould S.B."/>
            <person name="Rensing S.A."/>
        </authorList>
    </citation>
    <scope>NUCLEOTIDE SEQUENCE [LARGE SCALE GENOMIC DNA]</scope>
    <source>
        <strain evidence="1 2">S276</strain>
    </source>
</reference>
<keyword evidence="2" id="KW-1185">Reference proteome</keyword>
<evidence type="ECO:0000313" key="1">
    <source>
        <dbReference type="EMBL" id="GBG78864.1"/>
    </source>
</evidence>
<accession>A0A388L9A1</accession>
<comment type="caution">
    <text evidence="1">The sequence shown here is derived from an EMBL/GenBank/DDBJ whole genome shotgun (WGS) entry which is preliminary data.</text>
</comment>
<sequence>MATSRLTVAALCDESFAVTRTCRGSMARLNAQPSCVHSFSPSLGRACEGGRSQYKSGGVLSGVGVVVRSVSGLERGSSERYGDANYPGGNYGTKNGRKLRCLHDSNGTVMTTSGSLVDNGGESEITVSHKEVMAKEIGSNQACEICEAVGSVICHTCSGSGLYVEPCLESQGVIVRVRCLGCGGGGRILCASCGGRGHH</sequence>
<gene>
    <name evidence="1" type="ORF">CBR_g28089</name>
</gene>
<evidence type="ECO:0008006" key="3">
    <source>
        <dbReference type="Google" id="ProtNLM"/>
    </source>
</evidence>
<dbReference type="Proteomes" id="UP000265515">
    <property type="component" value="Unassembled WGS sequence"/>
</dbReference>
<dbReference type="InterPro" id="IPR036410">
    <property type="entry name" value="HSP_DnaJ_Cys-rich_dom_sf"/>
</dbReference>
<protein>
    <recommendedName>
        <fullName evidence="3">CR-type domain-containing protein</fullName>
    </recommendedName>
</protein>
<name>A0A388L9A1_CHABU</name>
<dbReference type="Gramene" id="GBG78864">
    <property type="protein sequence ID" value="GBG78864"/>
    <property type="gene ID" value="CBR_g28089"/>
</dbReference>